<name>X1KCD3_9ZZZZ</name>
<comment type="caution">
    <text evidence="1">The sequence shown here is derived from an EMBL/GenBank/DDBJ whole genome shotgun (WGS) entry which is preliminary data.</text>
</comment>
<organism evidence="1">
    <name type="scientific">marine sediment metagenome</name>
    <dbReference type="NCBI Taxonomy" id="412755"/>
    <lineage>
        <taxon>unclassified sequences</taxon>
        <taxon>metagenomes</taxon>
        <taxon>ecological metagenomes</taxon>
    </lineage>
</organism>
<proteinExistence type="predicted"/>
<dbReference type="AlphaFoldDB" id="X1KCD3"/>
<dbReference type="EMBL" id="BARV01012475">
    <property type="protein sequence ID" value="GAI04278.1"/>
    <property type="molecule type" value="Genomic_DNA"/>
</dbReference>
<feature type="non-terminal residue" evidence="1">
    <location>
        <position position="68"/>
    </location>
</feature>
<protein>
    <submittedName>
        <fullName evidence="1">Uncharacterized protein</fullName>
    </submittedName>
</protein>
<sequence length="68" mass="8238">MKEQYLITYELNNSTKDYSIFYNNLKLLGGWWHYLPSIWIIKNCNLTANEISEKLLQFIDIDKDFLFI</sequence>
<accession>X1KCD3</accession>
<gene>
    <name evidence="1" type="ORF">S06H3_23086</name>
</gene>
<evidence type="ECO:0000313" key="1">
    <source>
        <dbReference type="EMBL" id="GAI04278.1"/>
    </source>
</evidence>
<reference evidence="1" key="1">
    <citation type="journal article" date="2014" name="Front. Microbiol.">
        <title>High frequency of phylogenetically diverse reductive dehalogenase-homologous genes in deep subseafloor sedimentary metagenomes.</title>
        <authorList>
            <person name="Kawai M."/>
            <person name="Futagami T."/>
            <person name="Toyoda A."/>
            <person name="Takaki Y."/>
            <person name="Nishi S."/>
            <person name="Hori S."/>
            <person name="Arai W."/>
            <person name="Tsubouchi T."/>
            <person name="Morono Y."/>
            <person name="Uchiyama I."/>
            <person name="Ito T."/>
            <person name="Fujiyama A."/>
            <person name="Inagaki F."/>
            <person name="Takami H."/>
        </authorList>
    </citation>
    <scope>NUCLEOTIDE SEQUENCE</scope>
    <source>
        <strain evidence="1">Expedition CK06-06</strain>
    </source>
</reference>